<evidence type="ECO:0000256" key="4">
    <source>
        <dbReference type="ARBA" id="ARBA00022679"/>
    </source>
</evidence>
<reference evidence="7" key="1">
    <citation type="submission" date="2018-05" db="EMBL/GenBank/DDBJ databases">
        <authorList>
            <person name="Lanie J.A."/>
            <person name="Ng W.-L."/>
            <person name="Kazmierczak K.M."/>
            <person name="Andrzejewski T.M."/>
            <person name="Davidsen T.M."/>
            <person name="Wayne K.J."/>
            <person name="Tettelin H."/>
            <person name="Glass J.I."/>
            <person name="Rusch D."/>
            <person name="Podicherti R."/>
            <person name="Tsui H.-C.T."/>
            <person name="Winkler M.E."/>
        </authorList>
    </citation>
    <scope>NUCLEOTIDE SEQUENCE</scope>
</reference>
<dbReference type="GO" id="GO:0030170">
    <property type="term" value="F:pyridoxal phosphate binding"/>
    <property type="evidence" value="ECO:0007669"/>
    <property type="project" value="InterPro"/>
</dbReference>
<sequence length="163" mass="18395">MKERTLTLNGFSKTYAMTGWRIGYAAGPQDITNKMSEIRHSLSINSCTFSQYGALAALEGPQDDIIKMKEEYNMRRKFCMKALDDIGFSYGDPGGAFYIYTNVSNSGLAASDFCKNLLEKTGVLLFPGTLFGDEEDKYIRLSYLQPIDKIEESMNRIKSFINE</sequence>
<keyword evidence="3" id="KW-0032">Aminotransferase</keyword>
<dbReference type="EMBL" id="UINC01176085">
    <property type="protein sequence ID" value="SVD83051.1"/>
    <property type="molecule type" value="Genomic_DNA"/>
</dbReference>
<dbReference type="InterPro" id="IPR015421">
    <property type="entry name" value="PyrdxlP-dep_Trfase_major"/>
</dbReference>
<dbReference type="InterPro" id="IPR004838">
    <property type="entry name" value="NHTrfase_class1_PyrdxlP-BS"/>
</dbReference>
<evidence type="ECO:0000256" key="5">
    <source>
        <dbReference type="ARBA" id="ARBA00022898"/>
    </source>
</evidence>
<evidence type="ECO:0000259" key="6">
    <source>
        <dbReference type="Pfam" id="PF00155"/>
    </source>
</evidence>
<evidence type="ECO:0000313" key="7">
    <source>
        <dbReference type="EMBL" id="SVD83051.1"/>
    </source>
</evidence>
<keyword evidence="5" id="KW-0663">Pyridoxal phosphate</keyword>
<keyword evidence="4" id="KW-0808">Transferase</keyword>
<dbReference type="Gene3D" id="3.40.640.10">
    <property type="entry name" value="Type I PLP-dependent aspartate aminotransferase-like (Major domain)"/>
    <property type="match status" value="1"/>
</dbReference>
<dbReference type="GO" id="GO:0006520">
    <property type="term" value="P:amino acid metabolic process"/>
    <property type="evidence" value="ECO:0007669"/>
    <property type="project" value="InterPro"/>
</dbReference>
<dbReference type="GO" id="GO:0008483">
    <property type="term" value="F:transaminase activity"/>
    <property type="evidence" value="ECO:0007669"/>
    <property type="project" value="UniProtKB-KW"/>
</dbReference>
<dbReference type="PANTHER" id="PTHR46383">
    <property type="entry name" value="ASPARTATE AMINOTRANSFERASE"/>
    <property type="match status" value="1"/>
</dbReference>
<protein>
    <recommendedName>
        <fullName evidence="6">Aminotransferase class I/classII large domain-containing protein</fullName>
    </recommendedName>
</protein>
<dbReference type="InterPro" id="IPR015422">
    <property type="entry name" value="PyrdxlP-dep_Trfase_small"/>
</dbReference>
<proteinExistence type="inferred from homology"/>
<dbReference type="InterPro" id="IPR004839">
    <property type="entry name" value="Aminotransferase_I/II_large"/>
</dbReference>
<accession>A0A382YJ80</accession>
<dbReference type="AlphaFoldDB" id="A0A382YJ80"/>
<evidence type="ECO:0000256" key="3">
    <source>
        <dbReference type="ARBA" id="ARBA00022576"/>
    </source>
</evidence>
<dbReference type="InterPro" id="IPR050596">
    <property type="entry name" value="AspAT/PAT-like"/>
</dbReference>
<dbReference type="Pfam" id="PF00155">
    <property type="entry name" value="Aminotran_1_2"/>
    <property type="match status" value="1"/>
</dbReference>
<dbReference type="Gene3D" id="3.90.1150.10">
    <property type="entry name" value="Aspartate Aminotransferase, domain 1"/>
    <property type="match status" value="1"/>
</dbReference>
<gene>
    <name evidence="7" type="ORF">METZ01_LOCUS435905</name>
</gene>
<dbReference type="SUPFAM" id="SSF53383">
    <property type="entry name" value="PLP-dependent transferases"/>
    <property type="match status" value="1"/>
</dbReference>
<dbReference type="CDD" id="cd00609">
    <property type="entry name" value="AAT_like"/>
    <property type="match status" value="1"/>
</dbReference>
<evidence type="ECO:0000256" key="2">
    <source>
        <dbReference type="ARBA" id="ARBA00007441"/>
    </source>
</evidence>
<comment type="cofactor">
    <cofactor evidence="1">
        <name>pyridoxal 5'-phosphate</name>
        <dbReference type="ChEBI" id="CHEBI:597326"/>
    </cofactor>
</comment>
<organism evidence="7">
    <name type="scientific">marine metagenome</name>
    <dbReference type="NCBI Taxonomy" id="408172"/>
    <lineage>
        <taxon>unclassified sequences</taxon>
        <taxon>metagenomes</taxon>
        <taxon>ecological metagenomes</taxon>
    </lineage>
</organism>
<dbReference type="InterPro" id="IPR015424">
    <property type="entry name" value="PyrdxlP-dep_Trfase"/>
</dbReference>
<dbReference type="PANTHER" id="PTHR46383:SF1">
    <property type="entry name" value="ASPARTATE AMINOTRANSFERASE"/>
    <property type="match status" value="1"/>
</dbReference>
<dbReference type="PROSITE" id="PS00105">
    <property type="entry name" value="AA_TRANSFER_CLASS_1"/>
    <property type="match status" value="1"/>
</dbReference>
<evidence type="ECO:0000256" key="1">
    <source>
        <dbReference type="ARBA" id="ARBA00001933"/>
    </source>
</evidence>
<feature type="domain" description="Aminotransferase class I/classII large" evidence="6">
    <location>
        <begin position="5"/>
        <end position="156"/>
    </location>
</feature>
<name>A0A382YJ80_9ZZZZ</name>
<comment type="similarity">
    <text evidence="2">Belongs to the class-I pyridoxal-phosphate-dependent aminotransferase family.</text>
</comment>